<organism evidence="1">
    <name type="scientific">marine metagenome</name>
    <dbReference type="NCBI Taxonomy" id="408172"/>
    <lineage>
        <taxon>unclassified sequences</taxon>
        <taxon>metagenomes</taxon>
        <taxon>ecological metagenomes</taxon>
    </lineage>
</organism>
<reference evidence="1" key="1">
    <citation type="submission" date="2018-05" db="EMBL/GenBank/DDBJ databases">
        <authorList>
            <person name="Lanie J.A."/>
            <person name="Ng W.-L."/>
            <person name="Kazmierczak K.M."/>
            <person name="Andrzejewski T.M."/>
            <person name="Davidsen T.M."/>
            <person name="Wayne K.J."/>
            <person name="Tettelin H."/>
            <person name="Glass J.I."/>
            <person name="Rusch D."/>
            <person name="Podicherti R."/>
            <person name="Tsui H.-C.T."/>
            <person name="Winkler M.E."/>
        </authorList>
    </citation>
    <scope>NUCLEOTIDE SEQUENCE</scope>
</reference>
<name>A0A382ED51_9ZZZZ</name>
<proteinExistence type="predicted"/>
<evidence type="ECO:0000313" key="1">
    <source>
        <dbReference type="EMBL" id="SVB48405.1"/>
    </source>
</evidence>
<dbReference type="AlphaFoldDB" id="A0A382ED51"/>
<gene>
    <name evidence="1" type="ORF">METZ01_LOCUS201259</name>
</gene>
<protein>
    <submittedName>
        <fullName evidence="1">Uncharacterized protein</fullName>
    </submittedName>
</protein>
<accession>A0A382ED51</accession>
<sequence length="32" mass="3555">TLVSSLGSWGNSHYTTPAELVKISNFVNQFQE</sequence>
<feature type="non-terminal residue" evidence="1">
    <location>
        <position position="1"/>
    </location>
</feature>
<dbReference type="EMBL" id="UINC01043823">
    <property type="protein sequence ID" value="SVB48405.1"/>
    <property type="molecule type" value="Genomic_DNA"/>
</dbReference>